<organism evidence="3">
    <name type="scientific">marine metagenome</name>
    <dbReference type="NCBI Taxonomy" id="408172"/>
    <lineage>
        <taxon>unclassified sequences</taxon>
        <taxon>metagenomes</taxon>
        <taxon>ecological metagenomes</taxon>
    </lineage>
</organism>
<dbReference type="PANTHER" id="PTHR43669">
    <property type="entry name" value="5-KETO-D-GLUCONATE 5-REDUCTASE"/>
    <property type="match status" value="1"/>
</dbReference>
<protein>
    <recommendedName>
        <fullName evidence="4">Short-chain dehydrogenase/reductase SDR</fullName>
    </recommendedName>
</protein>
<sequence length="111" mass="11583">MNKRVIVTGGSGGIGRAICELFSEEGASVVVADIDEAGGKDTVSGITTQNNQSMFVRTDVSSTSDVKNLIEVSVKLFGGVDILVNNAAAFVFGKVEDVTKSDWDTVLGVNL</sequence>
<accession>A0A381VJW8</accession>
<dbReference type="InterPro" id="IPR002347">
    <property type="entry name" value="SDR_fam"/>
</dbReference>
<dbReference type="PANTHER" id="PTHR43669:SF14">
    <property type="entry name" value="OXIDOREDUCTASE"/>
    <property type="match status" value="1"/>
</dbReference>
<dbReference type="PRINTS" id="PR00081">
    <property type="entry name" value="GDHRDH"/>
</dbReference>
<dbReference type="Pfam" id="PF00106">
    <property type="entry name" value="adh_short"/>
    <property type="match status" value="1"/>
</dbReference>
<dbReference type="CDD" id="cd05233">
    <property type="entry name" value="SDR_c"/>
    <property type="match status" value="1"/>
</dbReference>
<comment type="similarity">
    <text evidence="1">Belongs to the short-chain dehydrogenases/reductases (SDR) family.</text>
</comment>
<dbReference type="GO" id="GO:0016491">
    <property type="term" value="F:oxidoreductase activity"/>
    <property type="evidence" value="ECO:0007669"/>
    <property type="project" value="UniProtKB-KW"/>
</dbReference>
<evidence type="ECO:0008006" key="4">
    <source>
        <dbReference type="Google" id="ProtNLM"/>
    </source>
</evidence>
<evidence type="ECO:0000256" key="1">
    <source>
        <dbReference type="ARBA" id="ARBA00006484"/>
    </source>
</evidence>
<keyword evidence="2" id="KW-0560">Oxidoreductase</keyword>
<dbReference type="AlphaFoldDB" id="A0A381VJW8"/>
<dbReference type="InterPro" id="IPR036291">
    <property type="entry name" value="NAD(P)-bd_dom_sf"/>
</dbReference>
<proteinExistence type="inferred from homology"/>
<dbReference type="Gene3D" id="3.40.50.720">
    <property type="entry name" value="NAD(P)-binding Rossmann-like Domain"/>
    <property type="match status" value="1"/>
</dbReference>
<feature type="non-terminal residue" evidence="3">
    <location>
        <position position="111"/>
    </location>
</feature>
<dbReference type="EMBL" id="UINC01008851">
    <property type="protein sequence ID" value="SVA39773.1"/>
    <property type="molecule type" value="Genomic_DNA"/>
</dbReference>
<gene>
    <name evidence="3" type="ORF">METZ01_LOCUS92627</name>
</gene>
<name>A0A381VJW8_9ZZZZ</name>
<dbReference type="SUPFAM" id="SSF51735">
    <property type="entry name" value="NAD(P)-binding Rossmann-fold domains"/>
    <property type="match status" value="1"/>
</dbReference>
<reference evidence="3" key="1">
    <citation type="submission" date="2018-05" db="EMBL/GenBank/DDBJ databases">
        <authorList>
            <person name="Lanie J.A."/>
            <person name="Ng W.-L."/>
            <person name="Kazmierczak K.M."/>
            <person name="Andrzejewski T.M."/>
            <person name="Davidsen T.M."/>
            <person name="Wayne K.J."/>
            <person name="Tettelin H."/>
            <person name="Glass J.I."/>
            <person name="Rusch D."/>
            <person name="Podicherti R."/>
            <person name="Tsui H.-C.T."/>
            <person name="Winkler M.E."/>
        </authorList>
    </citation>
    <scope>NUCLEOTIDE SEQUENCE</scope>
</reference>
<feature type="non-terminal residue" evidence="3">
    <location>
        <position position="1"/>
    </location>
</feature>
<evidence type="ECO:0000256" key="2">
    <source>
        <dbReference type="ARBA" id="ARBA00023002"/>
    </source>
</evidence>
<evidence type="ECO:0000313" key="3">
    <source>
        <dbReference type="EMBL" id="SVA39773.1"/>
    </source>
</evidence>